<feature type="compositionally biased region" description="Basic and acidic residues" evidence="2">
    <location>
        <begin position="151"/>
        <end position="164"/>
    </location>
</feature>
<proteinExistence type="predicted"/>
<dbReference type="AlphaFoldDB" id="A0A8T0VFA6"/>
<keyword evidence="1" id="KW-0175">Coiled coil</keyword>
<feature type="region of interest" description="Disordered" evidence="2">
    <location>
        <begin position="127"/>
        <end position="207"/>
    </location>
</feature>
<feature type="compositionally biased region" description="Acidic residues" evidence="2">
    <location>
        <begin position="190"/>
        <end position="207"/>
    </location>
</feature>
<keyword evidence="4" id="KW-1185">Reference proteome</keyword>
<evidence type="ECO:0000256" key="1">
    <source>
        <dbReference type="SAM" id="Coils"/>
    </source>
</evidence>
<dbReference type="Proteomes" id="UP000823388">
    <property type="component" value="Chromosome 2N"/>
</dbReference>
<reference evidence="3" key="1">
    <citation type="submission" date="2020-05" db="EMBL/GenBank/DDBJ databases">
        <title>WGS assembly of Panicum virgatum.</title>
        <authorList>
            <person name="Lovell J.T."/>
            <person name="Jenkins J."/>
            <person name="Shu S."/>
            <person name="Juenger T.E."/>
            <person name="Schmutz J."/>
        </authorList>
    </citation>
    <scope>NUCLEOTIDE SEQUENCE</scope>
    <source>
        <strain evidence="3">AP13</strain>
    </source>
</reference>
<dbReference type="EMBL" id="CM029040">
    <property type="protein sequence ID" value="KAG2635451.1"/>
    <property type="molecule type" value="Genomic_DNA"/>
</dbReference>
<feature type="compositionally biased region" description="Acidic residues" evidence="2">
    <location>
        <begin position="130"/>
        <end position="144"/>
    </location>
</feature>
<evidence type="ECO:0000313" key="4">
    <source>
        <dbReference type="Proteomes" id="UP000823388"/>
    </source>
</evidence>
<evidence type="ECO:0000313" key="3">
    <source>
        <dbReference type="EMBL" id="KAG2635451.1"/>
    </source>
</evidence>
<organism evidence="3 4">
    <name type="scientific">Panicum virgatum</name>
    <name type="common">Blackwell switchgrass</name>
    <dbReference type="NCBI Taxonomy" id="38727"/>
    <lineage>
        <taxon>Eukaryota</taxon>
        <taxon>Viridiplantae</taxon>
        <taxon>Streptophyta</taxon>
        <taxon>Embryophyta</taxon>
        <taxon>Tracheophyta</taxon>
        <taxon>Spermatophyta</taxon>
        <taxon>Magnoliopsida</taxon>
        <taxon>Liliopsida</taxon>
        <taxon>Poales</taxon>
        <taxon>Poaceae</taxon>
        <taxon>PACMAD clade</taxon>
        <taxon>Panicoideae</taxon>
        <taxon>Panicodae</taxon>
        <taxon>Paniceae</taxon>
        <taxon>Panicinae</taxon>
        <taxon>Panicum</taxon>
        <taxon>Panicum sect. Hiantes</taxon>
    </lineage>
</organism>
<name>A0A8T0VFA6_PANVG</name>
<feature type="coiled-coil region" evidence="1">
    <location>
        <begin position="39"/>
        <end position="73"/>
    </location>
</feature>
<accession>A0A8T0VFA6</accession>
<dbReference type="OrthoDB" id="696382at2759"/>
<comment type="caution">
    <text evidence="3">The sequence shown here is derived from an EMBL/GenBank/DDBJ whole genome shotgun (WGS) entry which is preliminary data.</text>
</comment>
<gene>
    <name evidence="3" type="ORF">PVAP13_2NG356203</name>
</gene>
<evidence type="ECO:0000256" key="2">
    <source>
        <dbReference type="SAM" id="MobiDB-lite"/>
    </source>
</evidence>
<protein>
    <submittedName>
        <fullName evidence="3">Uncharacterized protein</fullName>
    </submittedName>
</protein>
<sequence>MERGMAHGRLPIADGYVDKQTLAATAKSNRFRSSNTAAYQAVVHENEELKERNDALNETNKKLNENNEILIEENSVNREMMLRLFEDLKKSPPADLMNRLANIDARRHQVSGLSHVSTNPHEILASGDIVDTDVDDDDYYDEMNDSNSYDDGNHCYDEDGRDDISCSEDADMNSGNGEDSDMNSGYGEDSINEEDDSDDNEDDIDDN</sequence>